<evidence type="ECO:0000256" key="9">
    <source>
        <dbReference type="ARBA" id="ARBA00023224"/>
    </source>
</evidence>
<protein>
    <recommendedName>
        <fullName evidence="10">Odorant receptor</fullName>
    </recommendedName>
</protein>
<evidence type="ECO:0000256" key="4">
    <source>
        <dbReference type="ARBA" id="ARBA00022692"/>
    </source>
</evidence>
<accession>A0A2I4PHK3</accession>
<evidence type="ECO:0000256" key="6">
    <source>
        <dbReference type="ARBA" id="ARBA00022989"/>
    </source>
</evidence>
<dbReference type="GO" id="GO:0004984">
    <property type="term" value="F:olfactory receptor activity"/>
    <property type="evidence" value="ECO:0007669"/>
    <property type="project" value="InterPro"/>
</dbReference>
<dbReference type="PANTHER" id="PTHR21137:SF35">
    <property type="entry name" value="ODORANT RECEPTOR 19A-RELATED"/>
    <property type="match status" value="1"/>
</dbReference>
<evidence type="ECO:0000256" key="7">
    <source>
        <dbReference type="ARBA" id="ARBA00023136"/>
    </source>
</evidence>
<comment type="caution">
    <text evidence="10">Lacks conserved residue(s) required for the propagation of feature annotation.</text>
</comment>
<dbReference type="GO" id="GO:0005549">
    <property type="term" value="F:odorant binding"/>
    <property type="evidence" value="ECO:0007669"/>
    <property type="project" value="InterPro"/>
</dbReference>
<evidence type="ECO:0000256" key="5">
    <source>
        <dbReference type="ARBA" id="ARBA00022725"/>
    </source>
</evidence>
<name>A0A2I4PHK3_ADELI</name>
<evidence type="ECO:0000256" key="3">
    <source>
        <dbReference type="ARBA" id="ARBA00022606"/>
    </source>
</evidence>
<dbReference type="Pfam" id="PF02949">
    <property type="entry name" value="7tm_6"/>
    <property type="match status" value="1"/>
</dbReference>
<evidence type="ECO:0000313" key="11">
    <source>
        <dbReference type="EMBL" id="APZ81456.1"/>
    </source>
</evidence>
<feature type="transmembrane region" description="Helical" evidence="10">
    <location>
        <begin position="205"/>
        <end position="221"/>
    </location>
</feature>
<keyword evidence="5 10" id="KW-0552">Olfaction</keyword>
<evidence type="ECO:0000256" key="2">
    <source>
        <dbReference type="ARBA" id="ARBA00022475"/>
    </source>
</evidence>
<proteinExistence type="evidence at transcript level"/>
<evidence type="ECO:0000256" key="8">
    <source>
        <dbReference type="ARBA" id="ARBA00023170"/>
    </source>
</evidence>
<dbReference type="GO" id="GO:0007165">
    <property type="term" value="P:signal transduction"/>
    <property type="evidence" value="ECO:0007669"/>
    <property type="project" value="UniProtKB-KW"/>
</dbReference>
<keyword evidence="9 10" id="KW-0807">Transducer</keyword>
<dbReference type="PANTHER" id="PTHR21137">
    <property type="entry name" value="ODORANT RECEPTOR"/>
    <property type="match status" value="1"/>
</dbReference>
<feature type="transmembrane region" description="Helical" evidence="10">
    <location>
        <begin position="70"/>
        <end position="92"/>
    </location>
</feature>
<keyword evidence="6 10" id="KW-1133">Transmembrane helix</keyword>
<comment type="subcellular location">
    <subcellularLocation>
        <location evidence="1 10">Cell membrane</location>
        <topology evidence="1 10">Multi-pass membrane protein</topology>
    </subcellularLocation>
</comment>
<evidence type="ECO:0000256" key="1">
    <source>
        <dbReference type="ARBA" id="ARBA00004651"/>
    </source>
</evidence>
<dbReference type="InterPro" id="IPR004117">
    <property type="entry name" value="7tm6_olfct_rcpt"/>
</dbReference>
<dbReference type="EMBL" id="KU523634">
    <property type="protein sequence ID" value="APZ81456.1"/>
    <property type="molecule type" value="mRNA"/>
</dbReference>
<keyword evidence="3 10" id="KW-0716">Sensory transduction</keyword>
<evidence type="ECO:0000256" key="10">
    <source>
        <dbReference type="RuleBase" id="RU351113"/>
    </source>
</evidence>
<dbReference type="GO" id="GO:0005886">
    <property type="term" value="C:plasma membrane"/>
    <property type="evidence" value="ECO:0007669"/>
    <property type="project" value="UniProtKB-SubCell"/>
</dbReference>
<reference evidence="11" key="1">
    <citation type="submission" date="2016-01" db="EMBL/GenBank/DDBJ databases">
        <title>Candidate chemosensory genes identified in Adelphocoris lineolatus (Goeze) (Hemiptera: Miridae) by antennal transcriptome analysis.</title>
        <authorList>
            <person name="Xiao Y."/>
        </authorList>
    </citation>
    <scope>NUCLEOTIDE SEQUENCE</scope>
</reference>
<comment type="similarity">
    <text evidence="10">Belongs to the insect chemoreceptor superfamily. Heteromeric odorant receptor channel (TC 1.A.69) family.</text>
</comment>
<feature type="transmembrane region" description="Helical" evidence="10">
    <location>
        <begin position="295"/>
        <end position="315"/>
    </location>
</feature>
<keyword evidence="8 10" id="KW-0675">Receptor</keyword>
<keyword evidence="7 10" id="KW-0472">Membrane</keyword>
<keyword evidence="4 10" id="KW-0812">Transmembrane</keyword>
<feature type="transmembrane region" description="Helical" evidence="10">
    <location>
        <begin position="43"/>
        <end position="64"/>
    </location>
</feature>
<keyword evidence="2" id="KW-1003">Cell membrane</keyword>
<sequence length="392" mass="44724">MQTEGDKIVQPLIDALKFGGLWFDFSDHKYGEALKWCNIIRNAIAFLVWGIITGYFFIGGLSFLLTESGVFMPISFDEGCMSIIVICNLPAVRNVIQIYNKRFDSFSSIPWARSIIDEEMNKFNKIFQLPKTALVVFYCLYSIAPLMYDGYRACVGNENPYVVSLPLNFLLELPMRRTPTFFLTVYLANIYFLIIVPRFIAFEALVLYMVAFVVIDVKIFIRKMEKLSENDDGTEFIQKAWNLKDVTLHHSSIVCVVRDHFPLLGFAILLQNVSNSISSCLVIYLMKTSYNNGDIILAIFCGNFFVILMVINLMFNGAGVIIENQGELLLAAIYNTGWYKQPPSVRKEVNFMLMQGLKLLKISYKLNSVNLEAAMLVMNRAYSFFTLINTGE</sequence>
<feature type="transmembrane region" description="Helical" evidence="10">
    <location>
        <begin position="180"/>
        <end position="199"/>
    </location>
</feature>
<dbReference type="AlphaFoldDB" id="A0A2I4PHK3"/>
<organism evidence="11">
    <name type="scientific">Adelphocoris lineolatus</name>
    <name type="common">Alfalfa plant bug</name>
    <dbReference type="NCBI Taxonomy" id="236346"/>
    <lineage>
        <taxon>Eukaryota</taxon>
        <taxon>Metazoa</taxon>
        <taxon>Ecdysozoa</taxon>
        <taxon>Arthropoda</taxon>
        <taxon>Hexapoda</taxon>
        <taxon>Insecta</taxon>
        <taxon>Pterygota</taxon>
        <taxon>Neoptera</taxon>
        <taxon>Paraneoptera</taxon>
        <taxon>Hemiptera</taxon>
        <taxon>Heteroptera</taxon>
        <taxon>Panheteroptera</taxon>
        <taxon>Cimicomorpha</taxon>
        <taxon>Miridae</taxon>
        <taxon>Mirini</taxon>
        <taxon>Adelphocoris</taxon>
    </lineage>
</organism>